<dbReference type="AlphaFoldDB" id="A0A6A3Q8U2"/>
<reference evidence="6 7" key="1">
    <citation type="submission" date="2018-08" db="EMBL/GenBank/DDBJ databases">
        <title>Genomic investigation of the strawberry pathogen Phytophthora fragariae indicates pathogenicity is determined by transcriptional variation in three key races.</title>
        <authorList>
            <person name="Adams T.M."/>
            <person name="Armitage A.D."/>
            <person name="Sobczyk M.K."/>
            <person name="Bates H.J."/>
            <person name="Dunwell J.M."/>
            <person name="Nellist C.F."/>
            <person name="Harrison R.J."/>
        </authorList>
    </citation>
    <scope>NUCLEOTIDE SEQUENCE [LARGE SCALE GENOMIC DNA]</scope>
    <source>
        <strain evidence="4 6">A4</strain>
        <strain evidence="3 9">BC-23</strain>
        <strain evidence="2 7">NOV-71</strain>
        <strain evidence="5 10">NOV-77</strain>
        <strain evidence="1 8">SCRP245</strain>
    </source>
</reference>
<evidence type="ECO:0000313" key="6">
    <source>
        <dbReference type="Proteomes" id="UP000437068"/>
    </source>
</evidence>
<dbReference type="EMBL" id="QXGC01003852">
    <property type="protein sequence ID" value="KAE9172710.1"/>
    <property type="molecule type" value="Genomic_DNA"/>
</dbReference>
<sequence>MSMEIYERFVKACPEAAKAVRLEKPLVFKGADGEPIEVKLIVNLHLNLTTAAGSVRIAKPVECLIIPGDSTEFLLGNDVLNMLGIDVSRQLDLLVANAMRD</sequence>
<name>A0A6A3Q8U2_9STRA</name>
<dbReference type="EMBL" id="QXFW01003837">
    <property type="protein sequence ID" value="KAE8968525.1"/>
    <property type="molecule type" value="Genomic_DNA"/>
</dbReference>
<protein>
    <submittedName>
        <fullName evidence="2">Uncharacterized protein</fullName>
    </submittedName>
</protein>
<dbReference type="EMBL" id="QXFZ01003080">
    <property type="protein sequence ID" value="KAE9071450.1"/>
    <property type="molecule type" value="Genomic_DNA"/>
</dbReference>
<evidence type="ECO:0000313" key="8">
    <source>
        <dbReference type="Proteomes" id="UP000460718"/>
    </source>
</evidence>
<comment type="caution">
    <text evidence="2">The sequence shown here is derived from an EMBL/GenBank/DDBJ whole genome shotgun (WGS) entry which is preliminary data.</text>
</comment>
<dbReference type="Proteomes" id="UP000460718">
    <property type="component" value="Unassembled WGS sequence"/>
</dbReference>
<accession>A0A6A3Q8U2</accession>
<proteinExistence type="predicted"/>
<evidence type="ECO:0000313" key="1">
    <source>
        <dbReference type="EMBL" id="KAE8968525.1"/>
    </source>
</evidence>
<dbReference type="EMBL" id="QXFY01003269">
    <property type="protein sequence ID" value="KAE9286850.1"/>
    <property type="molecule type" value="Genomic_DNA"/>
</dbReference>
<evidence type="ECO:0000313" key="5">
    <source>
        <dbReference type="EMBL" id="KAE9286850.1"/>
    </source>
</evidence>
<dbReference type="Proteomes" id="UP000441208">
    <property type="component" value="Unassembled WGS sequence"/>
</dbReference>
<evidence type="ECO:0000313" key="2">
    <source>
        <dbReference type="EMBL" id="KAE9071450.1"/>
    </source>
</evidence>
<dbReference type="Proteomes" id="UP000486351">
    <property type="component" value="Unassembled WGS sequence"/>
</dbReference>
<evidence type="ECO:0000313" key="7">
    <source>
        <dbReference type="Proteomes" id="UP000441208"/>
    </source>
</evidence>
<evidence type="ECO:0000313" key="10">
    <source>
        <dbReference type="Proteomes" id="UP000486351"/>
    </source>
</evidence>
<dbReference type="Proteomes" id="UP000437068">
    <property type="component" value="Unassembled WGS sequence"/>
</dbReference>
<evidence type="ECO:0000313" key="3">
    <source>
        <dbReference type="EMBL" id="KAE9172710.1"/>
    </source>
</evidence>
<dbReference type="Proteomes" id="UP000476176">
    <property type="component" value="Unassembled WGS sequence"/>
</dbReference>
<evidence type="ECO:0000313" key="4">
    <source>
        <dbReference type="EMBL" id="KAE9272775.1"/>
    </source>
</evidence>
<gene>
    <name evidence="4" type="ORF">PF001_g27793</name>
    <name evidence="3" type="ORF">PF004_g27193</name>
    <name evidence="2" type="ORF">PF007_g26555</name>
    <name evidence="5" type="ORF">PF008_g26565</name>
    <name evidence="1" type="ORF">PF011_g27148</name>
</gene>
<organism evidence="2 7">
    <name type="scientific">Phytophthora fragariae</name>
    <dbReference type="NCBI Taxonomy" id="53985"/>
    <lineage>
        <taxon>Eukaryota</taxon>
        <taxon>Sar</taxon>
        <taxon>Stramenopiles</taxon>
        <taxon>Oomycota</taxon>
        <taxon>Peronosporomycetes</taxon>
        <taxon>Peronosporales</taxon>
        <taxon>Peronosporaceae</taxon>
        <taxon>Phytophthora</taxon>
    </lineage>
</organism>
<evidence type="ECO:0000313" key="9">
    <source>
        <dbReference type="Proteomes" id="UP000476176"/>
    </source>
</evidence>
<dbReference type="EMBL" id="QXGE01003908">
    <property type="protein sequence ID" value="KAE9272775.1"/>
    <property type="molecule type" value="Genomic_DNA"/>
</dbReference>